<dbReference type="Pfam" id="PF01729">
    <property type="entry name" value="QRPTase_C"/>
    <property type="match status" value="1"/>
</dbReference>
<evidence type="ECO:0000256" key="1">
    <source>
        <dbReference type="ARBA" id="ARBA00003237"/>
    </source>
</evidence>
<dbReference type="UniPathway" id="UPA00253">
    <property type="reaction ID" value="UER00331"/>
</dbReference>
<dbReference type="AlphaFoldDB" id="K9AS09"/>
<dbReference type="CDD" id="cd01572">
    <property type="entry name" value="QPRTase"/>
    <property type="match status" value="1"/>
</dbReference>
<dbReference type="Gene3D" id="3.20.20.70">
    <property type="entry name" value="Aldolase class I"/>
    <property type="match status" value="1"/>
</dbReference>
<protein>
    <recommendedName>
        <fullName evidence="11">Probable nicotinate-nucleotide pyrophosphorylase [carboxylating]</fullName>
        <ecNumber evidence="5">2.4.2.19</ecNumber>
    </recommendedName>
    <alternativeName>
        <fullName evidence="9">Quinolinate phosphoribosyltransferase [decarboxylating]</fullName>
    </alternativeName>
</protein>
<dbReference type="EMBL" id="AMSQ01000003">
    <property type="protein sequence ID" value="EKU50104.1"/>
    <property type="molecule type" value="Genomic_DNA"/>
</dbReference>
<evidence type="ECO:0000313" key="17">
    <source>
        <dbReference type="Proteomes" id="UP000009885"/>
    </source>
</evidence>
<feature type="binding site" evidence="13">
    <location>
        <position position="153"/>
    </location>
    <ligand>
        <name>substrate</name>
    </ligand>
</feature>
<dbReference type="FunFam" id="3.20.20.70:FF:000030">
    <property type="entry name" value="Nicotinate-nucleotide pyrophosphorylase, carboxylating"/>
    <property type="match status" value="1"/>
</dbReference>
<comment type="subunit">
    <text evidence="4">Hexamer formed by 3 homodimers.</text>
</comment>
<evidence type="ECO:0000259" key="14">
    <source>
        <dbReference type="Pfam" id="PF01729"/>
    </source>
</evidence>
<feature type="domain" description="Quinolinate phosphoribosyl transferase N-terminal" evidence="15">
    <location>
        <begin position="24"/>
        <end position="106"/>
    </location>
</feature>
<evidence type="ECO:0000256" key="9">
    <source>
        <dbReference type="ARBA" id="ARBA00033102"/>
    </source>
</evidence>
<evidence type="ECO:0000256" key="10">
    <source>
        <dbReference type="ARBA" id="ARBA00047445"/>
    </source>
</evidence>
<dbReference type="SUPFAM" id="SSF51690">
    <property type="entry name" value="Nicotinate/Quinolinate PRTase C-terminal domain-like"/>
    <property type="match status" value="1"/>
</dbReference>
<feature type="binding site" evidence="13">
    <location>
        <position position="96"/>
    </location>
    <ligand>
        <name>substrate</name>
    </ligand>
</feature>
<dbReference type="PATRIC" id="fig|1229783.3.peg.509"/>
<evidence type="ECO:0000256" key="6">
    <source>
        <dbReference type="ARBA" id="ARBA00022642"/>
    </source>
</evidence>
<accession>K9AS09</accession>
<evidence type="ECO:0000256" key="12">
    <source>
        <dbReference type="PIRNR" id="PIRNR006250"/>
    </source>
</evidence>
<dbReference type="PANTHER" id="PTHR32179:SF3">
    <property type="entry name" value="NICOTINATE-NUCLEOTIDE PYROPHOSPHORYLASE [CARBOXYLATING]"/>
    <property type="match status" value="1"/>
</dbReference>
<dbReference type="SUPFAM" id="SSF54675">
    <property type="entry name" value="Nicotinate/Quinolinate PRTase N-terminal domain-like"/>
    <property type="match status" value="1"/>
</dbReference>
<keyword evidence="6" id="KW-0662">Pyridine nucleotide biosynthesis</keyword>
<evidence type="ECO:0000256" key="4">
    <source>
        <dbReference type="ARBA" id="ARBA00011218"/>
    </source>
</evidence>
<evidence type="ECO:0000256" key="3">
    <source>
        <dbReference type="ARBA" id="ARBA00009400"/>
    </source>
</evidence>
<evidence type="ECO:0000256" key="2">
    <source>
        <dbReference type="ARBA" id="ARBA00004893"/>
    </source>
</evidence>
<feature type="binding site" evidence="13">
    <location>
        <position position="214"/>
    </location>
    <ligand>
        <name>substrate</name>
    </ligand>
</feature>
<keyword evidence="17" id="KW-1185">Reference proteome</keyword>
<evidence type="ECO:0000259" key="15">
    <source>
        <dbReference type="Pfam" id="PF02749"/>
    </source>
</evidence>
<dbReference type="GO" id="GO:0034213">
    <property type="term" value="P:quinolinate catabolic process"/>
    <property type="evidence" value="ECO:0007669"/>
    <property type="project" value="TreeGrafter"/>
</dbReference>
<dbReference type="InterPro" id="IPR002638">
    <property type="entry name" value="Quinolinate_PRibosylTrfase_C"/>
</dbReference>
<dbReference type="EC" id="2.4.2.19" evidence="5"/>
<comment type="similarity">
    <text evidence="3 12">Belongs to the NadC/ModD family.</text>
</comment>
<dbReference type="OrthoDB" id="9782546at2"/>
<dbReference type="STRING" id="1229783.C273_02508"/>
<gene>
    <name evidence="16" type="ORF">C273_02508</name>
</gene>
<evidence type="ECO:0000256" key="5">
    <source>
        <dbReference type="ARBA" id="ARBA00011944"/>
    </source>
</evidence>
<dbReference type="Proteomes" id="UP000009885">
    <property type="component" value="Unassembled WGS sequence"/>
</dbReference>
<dbReference type="InterPro" id="IPR036068">
    <property type="entry name" value="Nicotinate_pribotase-like_C"/>
</dbReference>
<dbReference type="InterPro" id="IPR022412">
    <property type="entry name" value="Quinolinate_PRibosylTrfase_N"/>
</dbReference>
<dbReference type="GO" id="GO:0009435">
    <property type="term" value="P:NAD+ biosynthetic process"/>
    <property type="evidence" value="ECO:0007669"/>
    <property type="project" value="UniProtKB-UniPathway"/>
</dbReference>
<evidence type="ECO:0000256" key="13">
    <source>
        <dbReference type="PIRSR" id="PIRSR006250-1"/>
    </source>
</evidence>
<dbReference type="GO" id="GO:0005737">
    <property type="term" value="C:cytoplasm"/>
    <property type="evidence" value="ECO:0007669"/>
    <property type="project" value="TreeGrafter"/>
</dbReference>
<comment type="caution">
    <text evidence="16">The sequence shown here is derived from an EMBL/GenBank/DDBJ whole genome shotgun (WGS) entry which is preliminary data.</text>
</comment>
<name>K9AS09_9STAP</name>
<dbReference type="InterPro" id="IPR013785">
    <property type="entry name" value="Aldolase_TIM"/>
</dbReference>
<dbReference type="PANTHER" id="PTHR32179">
    <property type="entry name" value="NICOTINATE-NUCLEOTIDE PYROPHOSPHORYLASE [CARBOXYLATING]"/>
    <property type="match status" value="1"/>
</dbReference>
<evidence type="ECO:0000256" key="11">
    <source>
        <dbReference type="ARBA" id="ARBA00069173"/>
    </source>
</evidence>
<organism evidence="16 17">
    <name type="scientific">Staphylococcus massiliensis S46</name>
    <dbReference type="NCBI Taxonomy" id="1229783"/>
    <lineage>
        <taxon>Bacteria</taxon>
        <taxon>Bacillati</taxon>
        <taxon>Bacillota</taxon>
        <taxon>Bacilli</taxon>
        <taxon>Bacillales</taxon>
        <taxon>Staphylococcaceae</taxon>
        <taxon>Staphylococcus</taxon>
    </lineage>
</organism>
<dbReference type="FunFam" id="3.90.1170.20:FF:000001">
    <property type="entry name" value="Nicotinate-nucleotide diphosphorylase (Carboxylating)"/>
    <property type="match status" value="1"/>
</dbReference>
<proteinExistence type="inferred from homology"/>
<dbReference type="eggNOG" id="COG0157">
    <property type="taxonomic scope" value="Bacteria"/>
</dbReference>
<feature type="binding site" evidence="13">
    <location>
        <begin position="258"/>
        <end position="260"/>
    </location>
    <ligand>
        <name>substrate</name>
    </ligand>
</feature>
<evidence type="ECO:0000256" key="7">
    <source>
        <dbReference type="ARBA" id="ARBA00022676"/>
    </source>
</evidence>
<evidence type="ECO:0000313" key="16">
    <source>
        <dbReference type="EMBL" id="EKU50104.1"/>
    </source>
</evidence>
<dbReference type="PIRSF" id="PIRSF006250">
    <property type="entry name" value="NadC_ModD"/>
    <property type="match status" value="1"/>
</dbReference>
<comment type="catalytic activity">
    <reaction evidence="10">
        <text>nicotinate beta-D-ribonucleotide + CO2 + diphosphate = quinolinate + 5-phospho-alpha-D-ribose 1-diphosphate + 2 H(+)</text>
        <dbReference type="Rhea" id="RHEA:12733"/>
        <dbReference type="ChEBI" id="CHEBI:15378"/>
        <dbReference type="ChEBI" id="CHEBI:16526"/>
        <dbReference type="ChEBI" id="CHEBI:29959"/>
        <dbReference type="ChEBI" id="CHEBI:33019"/>
        <dbReference type="ChEBI" id="CHEBI:57502"/>
        <dbReference type="ChEBI" id="CHEBI:58017"/>
        <dbReference type="EC" id="2.4.2.19"/>
    </reaction>
</comment>
<feature type="binding site" evidence="13">
    <location>
        <begin position="129"/>
        <end position="131"/>
    </location>
    <ligand>
        <name>substrate</name>
    </ligand>
</feature>
<feature type="binding site" evidence="13">
    <location>
        <begin position="237"/>
        <end position="239"/>
    </location>
    <ligand>
        <name>substrate</name>
    </ligand>
</feature>
<feature type="binding site" evidence="13">
    <location>
        <position position="193"/>
    </location>
    <ligand>
        <name>substrate</name>
    </ligand>
</feature>
<dbReference type="GO" id="GO:0004514">
    <property type="term" value="F:nicotinate-nucleotide diphosphorylase (carboxylating) activity"/>
    <property type="evidence" value="ECO:0007669"/>
    <property type="project" value="UniProtKB-EC"/>
</dbReference>
<sequence>MNLLLVREKLKQFYLEDSHYGDISSAIFNHDEQGALYVKAKSNGVFTGELILKEAFKLVDNESKICLNVRDGEEIKVGDTIAEVKGNLRAILSMERIALNLIQRMSGIATKTNRIVRQISHTEAKLTDTRKTTPGLGMFEKYAVRVGGGVNHRRNLNDGLMLKDNHIAYSPSLKIAVELARAHLGPMDKIEVEIENSDMLQEAIDAKADIIMFDNCSADWIKSHISSVPKHIQTEASGNISEKNVRSYAESGVDFISMGALFYEAKALDISMKVVI</sequence>
<dbReference type="InterPro" id="IPR027277">
    <property type="entry name" value="NadC/ModD"/>
</dbReference>
<feature type="binding site" evidence="13">
    <location>
        <position position="163"/>
    </location>
    <ligand>
        <name>substrate</name>
    </ligand>
</feature>
<comment type="function">
    <text evidence="1">Involved in the catabolism of quinolinic acid (QA).</text>
</comment>
<dbReference type="Gene3D" id="3.90.1170.20">
    <property type="entry name" value="Quinolinate phosphoribosyl transferase, N-terminal domain"/>
    <property type="match status" value="1"/>
</dbReference>
<dbReference type="InterPro" id="IPR004393">
    <property type="entry name" value="NadC"/>
</dbReference>
<reference evidence="16 17" key="1">
    <citation type="journal article" date="2013" name="Genome Announc.">
        <title>Genome Sequence of Staphylococcus massiliensis Strain S46, Isolated from the Surface of Healthy Human Skin.</title>
        <authorList>
            <person name="Srivastav R."/>
            <person name="Singh A."/>
            <person name="Jangir P.K."/>
            <person name="Kumari C."/>
            <person name="Muduli S."/>
            <person name="Sharma R."/>
        </authorList>
    </citation>
    <scope>NUCLEOTIDE SEQUENCE [LARGE SCALE GENOMIC DNA]</scope>
    <source>
        <strain evidence="16 17">S46</strain>
    </source>
</reference>
<keyword evidence="7 12" id="KW-0328">Glycosyltransferase</keyword>
<dbReference type="InterPro" id="IPR037128">
    <property type="entry name" value="Quinolinate_PRibosylTase_N_sf"/>
</dbReference>
<comment type="pathway">
    <text evidence="2">Cofactor biosynthesis; NAD(+) biosynthesis; nicotinate D-ribonucleotide from quinolinate: step 1/1.</text>
</comment>
<feature type="domain" description="Quinolinate phosphoribosyl transferase C-terminal" evidence="14">
    <location>
        <begin position="108"/>
        <end position="273"/>
    </location>
</feature>
<dbReference type="Pfam" id="PF02749">
    <property type="entry name" value="QRPTase_N"/>
    <property type="match status" value="1"/>
</dbReference>
<evidence type="ECO:0000256" key="8">
    <source>
        <dbReference type="ARBA" id="ARBA00022679"/>
    </source>
</evidence>
<dbReference type="RefSeq" id="WP_009382334.1">
    <property type="nucleotide sequence ID" value="NZ_AMSQ01000003.1"/>
</dbReference>
<keyword evidence="8 12" id="KW-0808">Transferase</keyword>
<dbReference type="NCBIfam" id="TIGR00078">
    <property type="entry name" value="nadC"/>
    <property type="match status" value="1"/>
</dbReference>